<proteinExistence type="predicted"/>
<keyword evidence="2" id="KW-1185">Reference proteome</keyword>
<evidence type="ECO:0008006" key="3">
    <source>
        <dbReference type="Google" id="ProtNLM"/>
    </source>
</evidence>
<reference evidence="1" key="1">
    <citation type="submission" date="2022-09" db="EMBL/GenBank/DDBJ databases">
        <title>Shewanella sp. KJ10-1 sp.nov, isolated from marine algae.</title>
        <authorList>
            <person name="Butt M."/>
            <person name="Lee J.K."/>
            <person name="Kim J.M."/>
            <person name="Choi D.G."/>
        </authorList>
    </citation>
    <scope>NUCLEOTIDE SEQUENCE</scope>
    <source>
        <strain evidence="1">KJ10-1</strain>
    </source>
</reference>
<evidence type="ECO:0000313" key="1">
    <source>
        <dbReference type="EMBL" id="MCT8985227.1"/>
    </source>
</evidence>
<sequence length="222" mass="25589">MDILDKYQLKEWWVESLTVSQRNQVSNNYRPMGLPVSDTPCLYQNVDKTYFNDGFGKLSLLLTLSHVAESPAKEILKAKAESELTKSNTSANINLIDTHLALASLIQHHYSLRADNKHYEKAKELCLMQISFANKVAKKFRHPEKPTELKRLHKITGIRHPYYDEPQMLPSHTGYKQLAIILEKEGDIKSAIKLSEKALKQGWTDDYDKRLVRLNKKLAKIQ</sequence>
<dbReference type="Proteomes" id="UP001431192">
    <property type="component" value="Unassembled WGS sequence"/>
</dbReference>
<gene>
    <name evidence="1" type="ORF">N4T56_00090</name>
</gene>
<protein>
    <recommendedName>
        <fullName evidence="3">Tetratricopeptide repeat protein</fullName>
    </recommendedName>
</protein>
<accession>A0ABT2NXU1</accession>
<dbReference type="RefSeq" id="WP_261731797.1">
    <property type="nucleotide sequence ID" value="NZ_JAODOQ010000001.1"/>
</dbReference>
<dbReference type="EMBL" id="JAODOQ010000001">
    <property type="protein sequence ID" value="MCT8985227.1"/>
    <property type="molecule type" value="Genomic_DNA"/>
</dbReference>
<comment type="caution">
    <text evidence="1">The sequence shown here is derived from an EMBL/GenBank/DDBJ whole genome shotgun (WGS) entry which is preliminary data.</text>
</comment>
<name>A0ABT2NXU1_9GAMM</name>
<organism evidence="1 2">
    <name type="scientific">Shewanella phaeophyticola</name>
    <dbReference type="NCBI Taxonomy" id="2978345"/>
    <lineage>
        <taxon>Bacteria</taxon>
        <taxon>Pseudomonadati</taxon>
        <taxon>Pseudomonadota</taxon>
        <taxon>Gammaproteobacteria</taxon>
        <taxon>Alteromonadales</taxon>
        <taxon>Shewanellaceae</taxon>
        <taxon>Shewanella</taxon>
    </lineage>
</organism>
<evidence type="ECO:0000313" key="2">
    <source>
        <dbReference type="Proteomes" id="UP001431192"/>
    </source>
</evidence>